<evidence type="ECO:0000259" key="2">
    <source>
        <dbReference type="Pfam" id="PF22640"/>
    </source>
</evidence>
<dbReference type="SUPFAM" id="SSF51182">
    <property type="entry name" value="RmlC-like cupins"/>
    <property type="match status" value="1"/>
</dbReference>
<dbReference type="InterPro" id="IPR029044">
    <property type="entry name" value="Nucleotide-diphossugar_trans"/>
</dbReference>
<gene>
    <name evidence="3" type="ORF">METZ01_LOCUS299677</name>
</gene>
<dbReference type="InterPro" id="IPR011051">
    <property type="entry name" value="RmlC_Cupin_sf"/>
</dbReference>
<dbReference type="Pfam" id="PF01050">
    <property type="entry name" value="MannoseP_isomer"/>
    <property type="match status" value="1"/>
</dbReference>
<dbReference type="PANTHER" id="PTHR46390">
    <property type="entry name" value="MANNOSE-1-PHOSPHATE GUANYLYLTRANSFERASE"/>
    <property type="match status" value="1"/>
</dbReference>
<evidence type="ECO:0000259" key="1">
    <source>
        <dbReference type="Pfam" id="PF01050"/>
    </source>
</evidence>
<name>A0A382MCU1_9ZZZZ</name>
<feature type="non-terminal residue" evidence="3">
    <location>
        <position position="1"/>
    </location>
</feature>
<dbReference type="InterPro" id="IPR051161">
    <property type="entry name" value="Mannose-6P_isomerase_type2"/>
</dbReference>
<dbReference type="GO" id="GO:0009298">
    <property type="term" value="P:GDP-mannose biosynthetic process"/>
    <property type="evidence" value="ECO:0007669"/>
    <property type="project" value="TreeGrafter"/>
</dbReference>
<dbReference type="InterPro" id="IPR014710">
    <property type="entry name" value="RmlC-like_jellyroll"/>
</dbReference>
<protein>
    <submittedName>
        <fullName evidence="3">Uncharacterized protein</fullName>
    </submittedName>
</protein>
<dbReference type="AlphaFoldDB" id="A0A382MCU1"/>
<sequence>IFLGNKRLIAALGLKNIIVVDTPDALLVCSKDHAQDVKKVVAQIKLEEYSEATESTFEIRPWGNYTILQIEANYQVKRIEVHPGESLSLQSHNHRSEHWTIVSGTAQVQVDETSKTLIRNQSIEIPKGSKHRLANPGEHPLVIVEVQIGDNLDEGDIIRYEDKYGRAPSK</sequence>
<evidence type="ECO:0000313" key="3">
    <source>
        <dbReference type="EMBL" id="SVC46823.1"/>
    </source>
</evidence>
<dbReference type="InterPro" id="IPR001538">
    <property type="entry name" value="Man6P_isomerase-2_C"/>
</dbReference>
<accession>A0A382MCU1</accession>
<dbReference type="EMBL" id="UINC01092870">
    <property type="protein sequence ID" value="SVC46823.1"/>
    <property type="molecule type" value="Genomic_DNA"/>
</dbReference>
<dbReference type="Pfam" id="PF22640">
    <property type="entry name" value="ManC_GMP_beta-helix"/>
    <property type="match status" value="1"/>
</dbReference>
<reference evidence="3" key="1">
    <citation type="submission" date="2018-05" db="EMBL/GenBank/DDBJ databases">
        <authorList>
            <person name="Lanie J.A."/>
            <person name="Ng W.-L."/>
            <person name="Kazmierczak K.M."/>
            <person name="Andrzejewski T.M."/>
            <person name="Davidsen T.M."/>
            <person name="Wayne K.J."/>
            <person name="Tettelin H."/>
            <person name="Glass J.I."/>
            <person name="Rusch D."/>
            <person name="Podicherti R."/>
            <person name="Tsui H.-C.T."/>
            <person name="Winkler M.E."/>
        </authorList>
    </citation>
    <scope>NUCLEOTIDE SEQUENCE</scope>
</reference>
<dbReference type="PANTHER" id="PTHR46390:SF1">
    <property type="entry name" value="MANNOSE-1-PHOSPHATE GUANYLYLTRANSFERASE"/>
    <property type="match status" value="1"/>
</dbReference>
<dbReference type="GO" id="GO:0005976">
    <property type="term" value="P:polysaccharide metabolic process"/>
    <property type="evidence" value="ECO:0007669"/>
    <property type="project" value="InterPro"/>
</dbReference>
<organism evidence="3">
    <name type="scientific">marine metagenome</name>
    <dbReference type="NCBI Taxonomy" id="408172"/>
    <lineage>
        <taxon>unclassified sequences</taxon>
        <taxon>metagenomes</taxon>
        <taxon>ecological metagenomes</taxon>
    </lineage>
</organism>
<proteinExistence type="predicted"/>
<dbReference type="CDD" id="cd02213">
    <property type="entry name" value="cupin_PMI_typeII_C"/>
    <property type="match status" value="1"/>
</dbReference>
<dbReference type="Gene3D" id="2.60.120.10">
    <property type="entry name" value="Jelly Rolls"/>
    <property type="match status" value="1"/>
</dbReference>
<feature type="domain" description="Mannose-6-phosphate isomerase type II C-terminal" evidence="1">
    <location>
        <begin position="58"/>
        <end position="162"/>
    </location>
</feature>
<dbReference type="Gene3D" id="3.90.550.10">
    <property type="entry name" value="Spore Coat Polysaccharide Biosynthesis Protein SpsA, Chain A"/>
    <property type="match status" value="1"/>
</dbReference>
<dbReference type="InterPro" id="IPR054566">
    <property type="entry name" value="ManC/GMP-like_b-helix"/>
</dbReference>
<feature type="domain" description="MannoseP isomerase/GMP-like beta-helix" evidence="2">
    <location>
        <begin position="3"/>
        <end position="43"/>
    </location>
</feature>
<dbReference type="GO" id="GO:0004475">
    <property type="term" value="F:mannose-1-phosphate guanylyltransferase (GTP) activity"/>
    <property type="evidence" value="ECO:0007669"/>
    <property type="project" value="TreeGrafter"/>
</dbReference>